<dbReference type="Proteomes" id="UP000549394">
    <property type="component" value="Unassembled WGS sequence"/>
</dbReference>
<accession>A0A7I8V7V6</accession>
<gene>
    <name evidence="6" type="ORF">DGYR_LOCUS1117</name>
</gene>
<dbReference type="AlphaFoldDB" id="A0A7I8V7V6"/>
<dbReference type="InterPro" id="IPR040370">
    <property type="entry name" value="CCDC74A/CCDC74B/CCDC92"/>
</dbReference>
<dbReference type="PANTHER" id="PTHR14882:SF5">
    <property type="entry name" value="COILED-COIL DOMAIN CONTAINING 74A"/>
    <property type="match status" value="1"/>
</dbReference>
<feature type="region of interest" description="Disordered" evidence="3">
    <location>
        <begin position="113"/>
        <end position="151"/>
    </location>
</feature>
<dbReference type="InterPro" id="IPR029422">
    <property type="entry name" value="CCDC74_C"/>
</dbReference>
<proteinExistence type="predicted"/>
<dbReference type="OrthoDB" id="2155209at2759"/>
<dbReference type="InterPro" id="IPR039496">
    <property type="entry name" value="CCDC92/74_N"/>
</dbReference>
<evidence type="ECO:0000259" key="4">
    <source>
        <dbReference type="Pfam" id="PF14916"/>
    </source>
</evidence>
<evidence type="ECO:0000313" key="6">
    <source>
        <dbReference type="EMBL" id="CAD5111891.1"/>
    </source>
</evidence>
<comment type="caution">
    <text evidence="6">The sequence shown here is derived from an EMBL/GenBank/DDBJ whole genome shotgun (WGS) entry which is preliminary data.</text>
</comment>
<evidence type="ECO:0000256" key="1">
    <source>
        <dbReference type="ARBA" id="ARBA00023054"/>
    </source>
</evidence>
<keyword evidence="1 2" id="KW-0175">Coiled coil</keyword>
<feature type="coiled-coil region" evidence="2">
    <location>
        <begin position="160"/>
        <end position="201"/>
    </location>
</feature>
<organism evidence="6 7">
    <name type="scientific">Dimorphilus gyrociliatus</name>
    <dbReference type="NCBI Taxonomy" id="2664684"/>
    <lineage>
        <taxon>Eukaryota</taxon>
        <taxon>Metazoa</taxon>
        <taxon>Spiralia</taxon>
        <taxon>Lophotrochozoa</taxon>
        <taxon>Annelida</taxon>
        <taxon>Polychaeta</taxon>
        <taxon>Polychaeta incertae sedis</taxon>
        <taxon>Dinophilidae</taxon>
        <taxon>Dimorphilus</taxon>
    </lineage>
</organism>
<dbReference type="PANTHER" id="PTHR14882">
    <property type="entry name" value="COILED-COIL DOMAIN-CONTAINING 74A"/>
    <property type="match status" value="1"/>
</dbReference>
<keyword evidence="7" id="KW-1185">Reference proteome</keyword>
<name>A0A7I8V7V6_9ANNE</name>
<feature type="compositionally biased region" description="Polar residues" evidence="3">
    <location>
        <begin position="115"/>
        <end position="125"/>
    </location>
</feature>
<sequence>MGSSAIPHLNNLPQWSRINTLDRARYPRTFMKDQKILQPISIVRRSSEDDDSEDKPLDDNVNPQQRIQHLERSIRFLQEQHRNVLTNLHEEIDELKRSNKELQFRIVIMQKEKSTSPITSPVNRTRQYKPATIEPESETSKLQPKPPPLPPPGQVDELKLIFLEQEIREVRKQLKEEKSKNIDLKQQFDDISREYAELKEEQEQKMISEVSEREVGYDLPLGASLNPLEIHDPSTGFPRQPTVEECEKIIRTLQITNEQQAHELNRLKTDLKDVLYSHKWTPDAFLLAKAYVVEDEAKERESHLPKIHSRRIPEMSYAQQKDSSVCLPALKQTMGNKAIERRKRTQVLQRARLRKEAFGGDQITEMTTGLAEMN</sequence>
<evidence type="ECO:0000256" key="2">
    <source>
        <dbReference type="SAM" id="Coils"/>
    </source>
</evidence>
<reference evidence="6 7" key="1">
    <citation type="submission" date="2020-08" db="EMBL/GenBank/DDBJ databases">
        <authorList>
            <person name="Hejnol A."/>
        </authorList>
    </citation>
    <scope>NUCLEOTIDE SEQUENCE [LARGE SCALE GENOMIC DNA]</scope>
</reference>
<protein>
    <submittedName>
        <fullName evidence="6">DgyrCDS1154</fullName>
    </submittedName>
</protein>
<dbReference type="EMBL" id="CAJFCJ010000002">
    <property type="protein sequence ID" value="CAD5111891.1"/>
    <property type="molecule type" value="Genomic_DNA"/>
</dbReference>
<evidence type="ECO:0000313" key="7">
    <source>
        <dbReference type="Proteomes" id="UP000549394"/>
    </source>
</evidence>
<feature type="domain" description="CCDC92/74 N-terminal" evidence="4">
    <location>
        <begin position="64"/>
        <end position="116"/>
    </location>
</feature>
<feature type="domain" description="Coiled coil protein 74 C-terminal" evidence="5">
    <location>
        <begin position="237"/>
        <end position="355"/>
    </location>
</feature>
<feature type="region of interest" description="Disordered" evidence="3">
    <location>
        <begin position="41"/>
        <end position="64"/>
    </location>
</feature>
<dbReference type="Pfam" id="PF14917">
    <property type="entry name" value="CCDC74_C"/>
    <property type="match status" value="1"/>
</dbReference>
<evidence type="ECO:0000259" key="5">
    <source>
        <dbReference type="Pfam" id="PF14917"/>
    </source>
</evidence>
<feature type="coiled-coil region" evidence="2">
    <location>
        <begin position="67"/>
        <end position="112"/>
    </location>
</feature>
<evidence type="ECO:0000256" key="3">
    <source>
        <dbReference type="SAM" id="MobiDB-lite"/>
    </source>
</evidence>
<dbReference type="Pfam" id="PF14916">
    <property type="entry name" value="CCDC92"/>
    <property type="match status" value="1"/>
</dbReference>